<evidence type="ECO:0000256" key="12">
    <source>
        <dbReference type="ARBA" id="ARBA00022840"/>
    </source>
</evidence>
<feature type="region of interest" description="Disordered" evidence="15">
    <location>
        <begin position="1723"/>
        <end position="1742"/>
    </location>
</feature>
<dbReference type="SUPFAM" id="SSF57716">
    <property type="entry name" value="Glucocorticoid receptor-like (DNA-binding domain)"/>
    <property type="match status" value="1"/>
</dbReference>
<dbReference type="Pfam" id="PF00265">
    <property type="entry name" value="TK"/>
    <property type="match status" value="1"/>
</dbReference>
<dbReference type="GO" id="GO:0046854">
    <property type="term" value="P:phosphatidylinositol phosphate biosynthetic process"/>
    <property type="evidence" value="ECO:0007669"/>
    <property type="project" value="InterPro"/>
</dbReference>
<dbReference type="GO" id="GO:0042802">
    <property type="term" value="F:identical protein binding"/>
    <property type="evidence" value="ECO:0007669"/>
    <property type="project" value="UniProtKB-ARBA"/>
</dbReference>
<dbReference type="GO" id="GO:0004797">
    <property type="term" value="F:thymidine kinase activity"/>
    <property type="evidence" value="ECO:0007669"/>
    <property type="project" value="UniProtKB-EC"/>
</dbReference>
<evidence type="ECO:0000256" key="15">
    <source>
        <dbReference type="SAM" id="MobiDB-lite"/>
    </source>
</evidence>
<feature type="domain" description="PIK helical" evidence="17">
    <location>
        <begin position="1792"/>
        <end position="1977"/>
    </location>
</feature>
<dbReference type="Gene3D" id="3.40.50.300">
    <property type="entry name" value="P-loop containing nucleotide triphosphate hydrolases"/>
    <property type="match status" value="1"/>
</dbReference>
<evidence type="ECO:0000256" key="2">
    <source>
        <dbReference type="ARBA" id="ARBA00007587"/>
    </source>
</evidence>
<evidence type="ECO:0000256" key="1">
    <source>
        <dbReference type="ARBA" id="ARBA00006209"/>
    </source>
</evidence>
<proteinExistence type="inferred from homology"/>
<dbReference type="eggNOG" id="KOG0902">
    <property type="taxonomic scope" value="Eukaryota"/>
</dbReference>
<evidence type="ECO:0000256" key="3">
    <source>
        <dbReference type="ARBA" id="ARBA00012118"/>
    </source>
</evidence>
<dbReference type="FunFam" id="1.10.1070.11:FF:000005">
    <property type="entry name" value="Phosphatidylinositol 4-kinase, catalytic, alpha"/>
    <property type="match status" value="1"/>
</dbReference>
<keyword evidence="19" id="KW-1185">Reference proteome</keyword>
<dbReference type="InterPro" id="IPR027417">
    <property type="entry name" value="P-loop_NTPase"/>
</dbReference>
<keyword evidence="11" id="KW-0862">Zinc</keyword>
<organism evidence="18 19">
    <name type="scientific">Strigamia maritima</name>
    <name type="common">European centipede</name>
    <name type="synonym">Geophilus maritimus</name>
    <dbReference type="NCBI Taxonomy" id="126957"/>
    <lineage>
        <taxon>Eukaryota</taxon>
        <taxon>Metazoa</taxon>
        <taxon>Ecdysozoa</taxon>
        <taxon>Arthropoda</taxon>
        <taxon>Myriapoda</taxon>
        <taxon>Chilopoda</taxon>
        <taxon>Pleurostigmophora</taxon>
        <taxon>Geophilomorpha</taxon>
        <taxon>Linotaeniidae</taxon>
        <taxon>Strigamia</taxon>
    </lineage>
</organism>
<keyword evidence="12" id="KW-0067">ATP-binding</keyword>
<evidence type="ECO:0000313" key="19">
    <source>
        <dbReference type="Proteomes" id="UP000014500"/>
    </source>
</evidence>
<dbReference type="InterPro" id="IPR045495">
    <property type="entry name" value="PI4K_N"/>
</dbReference>
<dbReference type="HOGENOM" id="CLU_000893_2_0_1"/>
<evidence type="ECO:0000256" key="9">
    <source>
        <dbReference type="ARBA" id="ARBA00022741"/>
    </source>
</evidence>
<dbReference type="GO" id="GO:0005886">
    <property type="term" value="C:plasma membrane"/>
    <property type="evidence" value="ECO:0007669"/>
    <property type="project" value="TreeGrafter"/>
</dbReference>
<dbReference type="InterPro" id="IPR015433">
    <property type="entry name" value="PI3/4_kinase"/>
</dbReference>
<dbReference type="EC" id="2.7.1.67" evidence="4"/>
<dbReference type="SMART" id="SM00145">
    <property type="entry name" value="PI3Ka"/>
    <property type="match status" value="1"/>
</dbReference>
<evidence type="ECO:0000256" key="14">
    <source>
        <dbReference type="ARBA" id="ARBA00048113"/>
    </source>
</evidence>
<dbReference type="PROSITE" id="PS00916">
    <property type="entry name" value="PI3_4_KINASE_2"/>
    <property type="match status" value="1"/>
</dbReference>
<dbReference type="PROSITE" id="PS51545">
    <property type="entry name" value="PIK_HELICAL"/>
    <property type="match status" value="1"/>
</dbReference>
<dbReference type="EnsemblMetazoa" id="SMAR007794-RA">
    <property type="protein sequence ID" value="SMAR007794-PA"/>
    <property type="gene ID" value="SMAR007794"/>
</dbReference>
<comment type="similarity">
    <text evidence="1">Belongs to the PI3/PI4-kinase family. Type III PI4K subfamily.</text>
</comment>
<comment type="similarity">
    <text evidence="2">Belongs to the thymidine kinase family.</text>
</comment>
<dbReference type="Pfam" id="PF19274">
    <property type="entry name" value="PI4K_N"/>
    <property type="match status" value="2"/>
</dbReference>
<dbReference type="PROSITE" id="PS00915">
    <property type="entry name" value="PI3_4_KINASE_1"/>
    <property type="match status" value="1"/>
</dbReference>
<dbReference type="Gene3D" id="1.10.1070.11">
    <property type="entry name" value="Phosphatidylinositol 3-/4-kinase, catalytic domain"/>
    <property type="match status" value="1"/>
</dbReference>
<dbReference type="EMBL" id="JH431806">
    <property type="status" value="NOT_ANNOTATED_CDS"/>
    <property type="molecule type" value="Genomic_DNA"/>
</dbReference>
<keyword evidence="7" id="KW-0808">Transferase</keyword>
<dbReference type="GO" id="GO:0048015">
    <property type="term" value="P:phosphatidylinositol-mediated signaling"/>
    <property type="evidence" value="ECO:0007669"/>
    <property type="project" value="TreeGrafter"/>
</dbReference>
<dbReference type="InterPro" id="IPR020633">
    <property type="entry name" value="Thymidine_kinase_CS"/>
</dbReference>
<dbReference type="FunFam" id="1.25.40.70:FF:000011">
    <property type="entry name" value="Phosphatidylinositol 4-kinase alpha"/>
    <property type="match status" value="1"/>
</dbReference>
<keyword evidence="6" id="KW-0237">DNA synthesis</keyword>
<sequence length="2368" mass="266253">MENTVNANLPPNQRKGQIQIIFGPMFSGKTTELIRRLRRFKIANYKCLIVKYANDTRYDASGLATHDRQVLSAVSAVLLEPLDTTAAAFDVIGIDEGQFFNDVVSFSEKMANLGKIVIVAALDGTFQRKGFGDILNLVPLAESVIKLTAVCMKCFAEASYTKRKGKDTAIEVIGGADKYMAVCRGCFESPVKIQQKSDFLSSYILYISWNKRLLLFKCVDIYDVTPDTTNRTGKRKNGREITNRYIHNEVIKALVVHETDQKRSKMATNEKAFFFSAVQHLARSLAALDPTPPEKLQKLLALCPQESSKGLYRLDQRSQDAVVALGIYFLESNLQHIDKILPYFLKLLKGLTKATWPDEVKIHPTDRISVCERFSFCLNTLLSDIAARSENYRDEIISAQVDFLTVLTNLIRNYKAQPKSPKGSTAKLTLCKCIVPILFGLVRALGRASNQAPPLLCRMFPNPKNPIPIQMEPKLEKKRSFTTFRPIIPRSLSSIFPSTLNLATVSIHNVGLDLPFSRMSSTPSSLTSIPIQTNGLNQQQIDPTTYYFSKYGSSFGQIATIETMDPSEENPFNFSIVHLQAVLSNAKKLLTKQLLQYLDDQALDIFMSGEVLIFPYKGFSETMNLVVVSLLRNLLQNQKDLPGPFTRDVQDFIKGLFLSGQTTLQSKYHDASEKEDRESNFGIVNKFKVNVQFNAACADLLVWAVGDETGADSLCSRLTEKINSSHGQKLVLAHMPLLLVCLEGLGKLAVEFPNISHLSITPLRDFLVAPSPILLRLHSKQKGEGTSQLKITVTDENMSACSATTSLTCNSTSTAFEKLRDTAIQNLCRALKAGLTVDPNCVRAFLASVSNRLFMAEKSDTESSLISTNTVVMLGHVAVALKDTPKTMESILQFFQQRFSRPPSPLDVLIIDQLGCMIIAAKGDVRYVCDSLIYEEGMKMFTMITVEASSAYVLGTDDRKQQYRHVSLAVINALANIAANLQGETEMTELLVRLLELFIQLGLEGKRASEKAPMKASSSAGNLGILIPVIATLIRRLPPIVNPKPRLFKLFRDFWFYCVVMGFTSEETGLWPREWYDGVREIATKSPLLISITSLRSELLHNSALRNDSVSVGELQELRSQILNLLEHPPEASPVVNKLGFAQCTYLLSIYKLECLRVQNMDESSFHSVFAYLEDSAIQKDKDGLWVCMSAVGERVFSTFLDVFSHKLRNNKREKELETHAQFLLVKFNHPNPKIRRVADRYLSSLVDRFPHLLWNGKILQTMLDILQVLAKCLELDANEENPQLIVPETPYKLILQDTLEARETIVRDFAARCQGIIQEAVKWAPNATQSHLQEYLHQLQNVRSGLFYHSGVALSIESVLQFIGLNAFSTRLGSVTLDKRPVCVKSDASRFISAVSLRSRYSGEVMGMTQLCETREQRIKLNKQLCNSLYKSCQDKNEDCYKANMYRACALLIATNGLDRNLLHALCSSVVEYFIEDAMQAAIACWEWLLAARSDLEIQFLQDMASAWQTTIDRRMGMFFEDKVTVSPLAAYEGCDLTPNPPFVTPHTMWIKFIAERIEIAKYCSLEQVEIFANMLHRSLSMSVGSKENYKCRNIAAIGPRFRLLSCGLSLLQGDILPRTLSKNVLRERIYLGTLDYFCCRPMCPVQKGPNLQEDIQVLIKFWQSMHSDKKYLRATMIGDITDCNHSTRPLATLGSEHRFPSGTSDLAGRNSSGWMNTIPFSSSMSSVSRRSSRSPRKSSTDIDNFVKDYMKKRNLILGLLAVEIEFLVTWHNPLTQPELHIPGEETIAAWRSQPVTERMWRDTVRLAWDISPILAVHLPSRFKNSEALVKEVTRLVRLNPGLVSSVSEVLQYIITPDTILCDALELTHILTWALVPPVKALAYFSRQYPPHPLTAQFAVRVLSAYPPDVVLFYIPQLVQAVRYDTMGYVTEFILRAAKKSQLLAHQLIWNIKTNMFVDEEAHQKDADLYEPLEAIMNNIINSVSGAAKQFYEKEFDFFGRITDISGQIRPFPKGAERKHACLAALSKIQVQPGCYLPSNPEALVMDIDYKSGTPMQSAAKAPFLARFKVQHCGIQELESVAMQATQGITYPSTSGDAIGTTPITSQYWQAAIFKVGDDVRQDMLALQVIGIFKNIFQQVGLDLFLFPYRVVATSPGCGVIECIPNAKSRDQLGRQTDIGMYEYFIKKYGDPVTVEFQEARRNFVKSMAAYSVIGFLLQIKDRHNGNIMLDTDGHIIHIDFGFMFESSPGGNLGFEPDIKLTDEMVMIMGGKIEAAPFRWFMALCAQAYLAVRPYREAIITLVSLMLDTGLPCFRGQTIKQLRARFTPNASDKEAAAFMLGVIRHSFLNFRTRTYDLIQYYQNQIPY</sequence>
<evidence type="ECO:0000256" key="6">
    <source>
        <dbReference type="ARBA" id="ARBA00022634"/>
    </source>
</evidence>
<dbReference type="EC" id="2.7.1.21" evidence="3"/>
<dbReference type="PANTHER" id="PTHR10048">
    <property type="entry name" value="PHOSPHATIDYLINOSITOL KINASE"/>
    <property type="match status" value="1"/>
</dbReference>
<dbReference type="InterPro" id="IPR000403">
    <property type="entry name" value="PI3/4_kinase_cat_dom"/>
</dbReference>
<evidence type="ECO:0000256" key="11">
    <source>
        <dbReference type="ARBA" id="ARBA00022833"/>
    </source>
</evidence>
<dbReference type="GO" id="GO:0004430">
    <property type="term" value="F:1-phosphatidylinositol 4-kinase activity"/>
    <property type="evidence" value="ECO:0007669"/>
    <property type="project" value="UniProtKB-EC"/>
</dbReference>
<evidence type="ECO:0000259" key="17">
    <source>
        <dbReference type="PROSITE" id="PS51545"/>
    </source>
</evidence>
<dbReference type="InterPro" id="IPR001267">
    <property type="entry name" value="Thymidine_kinase"/>
</dbReference>
<accession>T1J2J9</accession>
<keyword evidence="10" id="KW-0418">Kinase</keyword>
<dbReference type="InterPro" id="IPR036940">
    <property type="entry name" value="PI3/4_kinase_cat_sf"/>
</dbReference>
<reference evidence="19" key="1">
    <citation type="submission" date="2011-05" db="EMBL/GenBank/DDBJ databases">
        <authorList>
            <person name="Richards S.R."/>
            <person name="Qu J."/>
            <person name="Jiang H."/>
            <person name="Jhangiani S.N."/>
            <person name="Agravi P."/>
            <person name="Goodspeed R."/>
            <person name="Gross S."/>
            <person name="Mandapat C."/>
            <person name="Jackson L."/>
            <person name="Mathew T."/>
            <person name="Pu L."/>
            <person name="Thornton R."/>
            <person name="Saada N."/>
            <person name="Wilczek-Boney K.B."/>
            <person name="Lee S."/>
            <person name="Kovar C."/>
            <person name="Wu Y."/>
            <person name="Scherer S.E."/>
            <person name="Worley K.C."/>
            <person name="Muzny D.M."/>
            <person name="Gibbs R."/>
        </authorList>
    </citation>
    <scope>NUCLEOTIDE SEQUENCE</scope>
    <source>
        <strain evidence="19">Brora</strain>
    </source>
</reference>
<dbReference type="FunFam" id="3.30.1010.10:FF:000009">
    <property type="entry name" value="Phosphatidylinositol 4-kinase, catalytic, alpha"/>
    <property type="match status" value="1"/>
</dbReference>
<dbReference type="SUPFAM" id="SSF48371">
    <property type="entry name" value="ARM repeat"/>
    <property type="match status" value="1"/>
</dbReference>
<dbReference type="GO" id="GO:0005524">
    <property type="term" value="F:ATP binding"/>
    <property type="evidence" value="ECO:0007669"/>
    <property type="project" value="UniProtKB-KW"/>
</dbReference>
<evidence type="ECO:0000259" key="16">
    <source>
        <dbReference type="PROSITE" id="PS50290"/>
    </source>
</evidence>
<dbReference type="SUPFAM" id="SSF52540">
    <property type="entry name" value="P-loop containing nucleoside triphosphate hydrolases"/>
    <property type="match status" value="1"/>
</dbReference>
<dbReference type="OMA" id="MSQRDEN"/>
<comment type="catalytic activity">
    <reaction evidence="14">
        <text>thymidine + ATP = dTMP + ADP + H(+)</text>
        <dbReference type="Rhea" id="RHEA:19129"/>
        <dbReference type="ChEBI" id="CHEBI:15378"/>
        <dbReference type="ChEBI" id="CHEBI:17748"/>
        <dbReference type="ChEBI" id="CHEBI:30616"/>
        <dbReference type="ChEBI" id="CHEBI:63528"/>
        <dbReference type="ChEBI" id="CHEBI:456216"/>
        <dbReference type="EC" id="2.7.1.21"/>
    </reaction>
    <physiologicalReaction direction="left-to-right" evidence="14">
        <dbReference type="Rhea" id="RHEA:19130"/>
    </physiologicalReaction>
</comment>
<dbReference type="PhylomeDB" id="T1J2J9"/>
<dbReference type="PROSITE" id="PS50290">
    <property type="entry name" value="PI3_4_KINASE_3"/>
    <property type="match status" value="1"/>
</dbReference>
<dbReference type="Proteomes" id="UP000014500">
    <property type="component" value="Unassembled WGS sequence"/>
</dbReference>
<evidence type="ECO:0000256" key="8">
    <source>
        <dbReference type="ARBA" id="ARBA00022723"/>
    </source>
</evidence>
<dbReference type="GO" id="GO:0005737">
    <property type="term" value="C:cytoplasm"/>
    <property type="evidence" value="ECO:0007669"/>
    <property type="project" value="TreeGrafter"/>
</dbReference>
<dbReference type="eggNOG" id="KOG3125">
    <property type="taxonomic scope" value="Eukaryota"/>
</dbReference>
<dbReference type="InterPro" id="IPR018936">
    <property type="entry name" value="PI3/4_kinase_CS"/>
</dbReference>
<dbReference type="Pfam" id="PF00454">
    <property type="entry name" value="PI3_PI4_kinase"/>
    <property type="match status" value="1"/>
</dbReference>
<dbReference type="GO" id="GO:0046872">
    <property type="term" value="F:metal ion binding"/>
    <property type="evidence" value="ECO:0007669"/>
    <property type="project" value="UniProtKB-KW"/>
</dbReference>
<reference evidence="18" key="2">
    <citation type="submission" date="2015-02" db="UniProtKB">
        <authorList>
            <consortium name="EnsemblMetazoa"/>
        </authorList>
    </citation>
    <scope>IDENTIFICATION</scope>
</reference>
<dbReference type="Gene3D" id="3.30.60.20">
    <property type="match status" value="1"/>
</dbReference>
<dbReference type="InterPro" id="IPR016024">
    <property type="entry name" value="ARM-type_fold"/>
</dbReference>
<evidence type="ECO:0000256" key="13">
    <source>
        <dbReference type="ARBA" id="ARBA00046642"/>
    </source>
</evidence>
<dbReference type="InterPro" id="IPR011009">
    <property type="entry name" value="Kinase-like_dom_sf"/>
</dbReference>
<comment type="subunit">
    <text evidence="13">Homotetramer. Tetramerization from dimerization is induced by ATP and increases catalytic efficiency due to a high affinity for thymidine. Tetramerization is inhibited by phosphorylation at Ser-13. Interacts (via the KEN box) with FZR1.</text>
</comment>
<evidence type="ECO:0000256" key="4">
    <source>
        <dbReference type="ARBA" id="ARBA00012169"/>
    </source>
</evidence>
<dbReference type="Gene3D" id="3.30.1010.10">
    <property type="entry name" value="Phosphatidylinositol 3-kinase Catalytic Subunit, Chain A, domain 4"/>
    <property type="match status" value="1"/>
</dbReference>
<dbReference type="SUPFAM" id="SSF56112">
    <property type="entry name" value="Protein kinase-like (PK-like)"/>
    <property type="match status" value="1"/>
</dbReference>
<keyword evidence="8" id="KW-0479">Metal-binding</keyword>
<dbReference type="PROSITE" id="PS00603">
    <property type="entry name" value="TK_CELLULAR_TYPE"/>
    <property type="match status" value="1"/>
</dbReference>
<dbReference type="FunFam" id="3.40.50.300:FF:001270">
    <property type="entry name" value="Thymidine kinase"/>
    <property type="match status" value="1"/>
</dbReference>
<keyword evidence="9" id="KW-0547">Nucleotide-binding</keyword>
<name>T1J2J9_STRMM</name>
<dbReference type="Gene3D" id="1.25.40.70">
    <property type="entry name" value="Phosphatidylinositol 3-kinase, accessory domain (PIK)"/>
    <property type="match status" value="1"/>
</dbReference>
<evidence type="ECO:0000256" key="5">
    <source>
        <dbReference type="ARBA" id="ARBA00021150"/>
    </source>
</evidence>
<dbReference type="Pfam" id="PF00613">
    <property type="entry name" value="PI3Ka"/>
    <property type="match status" value="1"/>
</dbReference>
<evidence type="ECO:0000313" key="18">
    <source>
        <dbReference type="EnsemblMetazoa" id="SMAR007794-PA"/>
    </source>
</evidence>
<evidence type="ECO:0000256" key="7">
    <source>
        <dbReference type="ARBA" id="ARBA00022679"/>
    </source>
</evidence>
<dbReference type="InterPro" id="IPR001263">
    <property type="entry name" value="PI3K_accessory_dom"/>
</dbReference>
<dbReference type="GO" id="GO:0071897">
    <property type="term" value="P:DNA biosynthetic process"/>
    <property type="evidence" value="ECO:0007669"/>
    <property type="project" value="UniProtKB-KW"/>
</dbReference>
<dbReference type="InterPro" id="IPR042236">
    <property type="entry name" value="PI3K_accessory_sf"/>
</dbReference>
<dbReference type="CDD" id="cd05167">
    <property type="entry name" value="PI4Kc_III_alpha"/>
    <property type="match status" value="1"/>
</dbReference>
<protein>
    <recommendedName>
        <fullName evidence="5">Thymidine kinase, cytosolic</fullName>
        <ecNumber evidence="3">2.7.1.21</ecNumber>
        <ecNumber evidence="4">2.7.1.67</ecNumber>
    </recommendedName>
</protein>
<dbReference type="SMART" id="SM00146">
    <property type="entry name" value="PI3Kc"/>
    <property type="match status" value="1"/>
</dbReference>
<feature type="domain" description="PI3K/PI4K catalytic" evidence="16">
    <location>
        <begin position="2085"/>
        <end position="2352"/>
    </location>
</feature>
<evidence type="ECO:0000256" key="10">
    <source>
        <dbReference type="ARBA" id="ARBA00022777"/>
    </source>
</evidence>
<dbReference type="STRING" id="126957.T1J2J9"/>
<dbReference type="PANTHER" id="PTHR10048:SF15">
    <property type="entry name" value="PHOSPHATIDYLINOSITOL 4-KINASE ALPHA"/>
    <property type="match status" value="1"/>
</dbReference>